<evidence type="ECO:0000313" key="2">
    <source>
        <dbReference type="Proteomes" id="UP001163324"/>
    </source>
</evidence>
<sequence length="474" mass="49684">MASAVPPPRIAIVGAGPAGLTLAALLHSHAIPSTVFELRPQPSEAEYDEPAGSLDLHEGTGLAAVRALGLYEAFSALTDDCSEDMLVADKSGAVIYHHVGDVEGGEPRPEIARNKLNQLLLTKVPAGSVRWRHKLLSAEIVPSSTVGISSSEVELDFGDGNNGNDAEEEREEEKKGKGKYRFDLVVGADGAWSRVRPLLTPAKPRYAGQHNVTATIRGITARHPRLARLVGEGSFMCCGDRHGVVSQRAARDSARVYAMISAPDENFAREVGLKGRTPAECEGLLFDGADAPLRGFGAVIRELLGAALRDETDAKPGAEVDVRPLHTLYGGSDDDGEGGRDEGARWEHKAGATLIGDAAHLMPPNGEGVNMGMRDALEVCKAIVQARDRAAAAASTAADGGGADVGSVLAEELDKGMAAYEADMYARADEVARETAQLLGTLYGSDDGAEAMVEMMKGFEKAAAEAAAAAAAKE</sequence>
<evidence type="ECO:0000313" key="1">
    <source>
        <dbReference type="EMBL" id="KAI9898084.1"/>
    </source>
</evidence>
<reference evidence="1" key="1">
    <citation type="submission" date="2022-10" db="EMBL/GenBank/DDBJ databases">
        <title>Complete Genome of Trichothecium roseum strain YXFP-22015, a Plant Pathogen Isolated from Citrus.</title>
        <authorList>
            <person name="Wang Y."/>
            <person name="Zhu L."/>
        </authorList>
    </citation>
    <scope>NUCLEOTIDE SEQUENCE</scope>
    <source>
        <strain evidence="1">YXFP-22015</strain>
    </source>
</reference>
<dbReference type="EMBL" id="CM047945">
    <property type="protein sequence ID" value="KAI9898084.1"/>
    <property type="molecule type" value="Genomic_DNA"/>
</dbReference>
<accession>A0ACC0UVF1</accession>
<name>A0ACC0UVF1_9HYPO</name>
<keyword evidence="2" id="KW-1185">Reference proteome</keyword>
<gene>
    <name evidence="1" type="ORF">N3K66_006444</name>
</gene>
<dbReference type="Proteomes" id="UP001163324">
    <property type="component" value="Chromosome 6"/>
</dbReference>
<proteinExistence type="predicted"/>
<organism evidence="1 2">
    <name type="scientific">Trichothecium roseum</name>
    <dbReference type="NCBI Taxonomy" id="47278"/>
    <lineage>
        <taxon>Eukaryota</taxon>
        <taxon>Fungi</taxon>
        <taxon>Dikarya</taxon>
        <taxon>Ascomycota</taxon>
        <taxon>Pezizomycotina</taxon>
        <taxon>Sordariomycetes</taxon>
        <taxon>Hypocreomycetidae</taxon>
        <taxon>Hypocreales</taxon>
        <taxon>Hypocreales incertae sedis</taxon>
        <taxon>Trichothecium</taxon>
    </lineage>
</organism>
<protein>
    <submittedName>
        <fullName evidence="1">Uncharacterized protein</fullName>
    </submittedName>
</protein>
<comment type="caution">
    <text evidence="1">The sequence shown here is derived from an EMBL/GenBank/DDBJ whole genome shotgun (WGS) entry which is preliminary data.</text>
</comment>